<evidence type="ECO:0000313" key="1">
    <source>
        <dbReference type="EMBL" id="OGC81919.1"/>
    </source>
</evidence>
<dbReference type="Gene3D" id="2.60.40.420">
    <property type="entry name" value="Cupredoxins - blue copper proteins"/>
    <property type="match status" value="1"/>
</dbReference>
<proteinExistence type="predicted"/>
<dbReference type="Proteomes" id="UP000177614">
    <property type="component" value="Unassembled WGS sequence"/>
</dbReference>
<dbReference type="InterPro" id="IPR008972">
    <property type="entry name" value="Cupredoxin"/>
</dbReference>
<reference evidence="1 2" key="1">
    <citation type="journal article" date="2016" name="Nat. Commun.">
        <title>Thousands of microbial genomes shed light on interconnected biogeochemical processes in an aquifer system.</title>
        <authorList>
            <person name="Anantharaman K."/>
            <person name="Brown C.T."/>
            <person name="Hug L.A."/>
            <person name="Sharon I."/>
            <person name="Castelle C.J."/>
            <person name="Probst A.J."/>
            <person name="Thomas B.C."/>
            <person name="Singh A."/>
            <person name="Wilkins M.J."/>
            <person name="Karaoz U."/>
            <person name="Brodie E.L."/>
            <person name="Williams K.H."/>
            <person name="Hubbard S.S."/>
            <person name="Banfield J.F."/>
        </authorList>
    </citation>
    <scope>NUCLEOTIDE SEQUENCE [LARGE SCALE GENOMIC DNA]</scope>
</reference>
<dbReference type="EMBL" id="MEWR01000014">
    <property type="protein sequence ID" value="OGC81919.1"/>
    <property type="molecule type" value="Genomic_DNA"/>
</dbReference>
<dbReference type="STRING" id="1817814.A2V81_03505"/>
<organism evidence="1 2">
    <name type="scientific">Candidatus Abawacabacteria bacterium RBG_16_42_10</name>
    <dbReference type="NCBI Taxonomy" id="1817814"/>
    <lineage>
        <taxon>Bacteria</taxon>
        <taxon>Candidatus Abawacaibacteriota</taxon>
    </lineage>
</organism>
<dbReference type="SUPFAM" id="SSF49503">
    <property type="entry name" value="Cupredoxins"/>
    <property type="match status" value="1"/>
</dbReference>
<comment type="caution">
    <text evidence="1">The sequence shown here is derived from an EMBL/GenBank/DDBJ whole genome shotgun (WGS) entry which is preliminary data.</text>
</comment>
<accession>A0A1F4XJU9</accession>
<sequence length="116" mass="13404">MDELEKDLLLSRLGRNYYYDPVSQNIVADSSYQAHASIIDFGIFDPATLEIKKDENMLWFNQNTSSCQLRTDPKSPERINQTITSQKSIMIQLTTPGIYFFYCQDKPENTQTIVVI</sequence>
<dbReference type="AlphaFoldDB" id="A0A1F4XJU9"/>
<evidence type="ECO:0000313" key="2">
    <source>
        <dbReference type="Proteomes" id="UP000177614"/>
    </source>
</evidence>
<protein>
    <recommendedName>
        <fullName evidence="3">EfeO-type cupredoxin-like domain-containing protein</fullName>
    </recommendedName>
</protein>
<gene>
    <name evidence="1" type="ORF">A2V81_03505</name>
</gene>
<evidence type="ECO:0008006" key="3">
    <source>
        <dbReference type="Google" id="ProtNLM"/>
    </source>
</evidence>
<name>A0A1F4XJU9_9BACT</name>